<proteinExistence type="predicted"/>
<dbReference type="InterPro" id="IPR034007">
    <property type="entry name" value="CTLD_bac"/>
</dbReference>
<dbReference type="EMBL" id="CP017774">
    <property type="protein sequence ID" value="AOZ99577.1"/>
    <property type="molecule type" value="Genomic_DNA"/>
</dbReference>
<feature type="domain" description="C-type lectin" evidence="1">
    <location>
        <begin position="157"/>
        <end position="290"/>
    </location>
</feature>
<dbReference type="AlphaFoldDB" id="A0A1D9PAK6"/>
<accession>A0A1D9PAK6</accession>
<protein>
    <recommendedName>
        <fullName evidence="1">C-type lectin domain-containing protein</fullName>
    </recommendedName>
</protein>
<dbReference type="Gene3D" id="3.10.100.10">
    <property type="entry name" value="Mannose-Binding Protein A, subunit A"/>
    <property type="match status" value="1"/>
</dbReference>
<dbReference type="InterPro" id="IPR016186">
    <property type="entry name" value="C-type_lectin-like/link_sf"/>
</dbReference>
<dbReference type="Gene3D" id="2.60.40.10">
    <property type="entry name" value="Immunoglobulins"/>
    <property type="match status" value="1"/>
</dbReference>
<dbReference type="InterPro" id="IPR013783">
    <property type="entry name" value="Ig-like_fold"/>
</dbReference>
<organism evidence="2 3">
    <name type="scientific">Flavobacterium commune</name>
    <dbReference type="NCBI Taxonomy" id="1306519"/>
    <lineage>
        <taxon>Bacteria</taxon>
        <taxon>Pseudomonadati</taxon>
        <taxon>Bacteroidota</taxon>
        <taxon>Flavobacteriia</taxon>
        <taxon>Flavobacteriales</taxon>
        <taxon>Flavobacteriaceae</taxon>
        <taxon>Flavobacterium</taxon>
    </lineage>
</organism>
<dbReference type="InterPro" id="IPR044023">
    <property type="entry name" value="Ig_7"/>
</dbReference>
<keyword evidence="3" id="KW-1185">Reference proteome</keyword>
<dbReference type="InterPro" id="IPR026341">
    <property type="entry name" value="T9SS_type_B"/>
</dbReference>
<dbReference type="CDD" id="cd03603">
    <property type="entry name" value="CLECT_VCBS"/>
    <property type="match status" value="1"/>
</dbReference>
<evidence type="ECO:0000313" key="2">
    <source>
        <dbReference type="EMBL" id="AOZ99577.1"/>
    </source>
</evidence>
<reference evidence="2 3" key="1">
    <citation type="submission" date="2016-10" db="EMBL/GenBank/DDBJ databases">
        <title>Complete Genome Sequence of Flavobacterium sp. PK15.</title>
        <authorList>
            <person name="Ekwe A."/>
            <person name="Kim S.B."/>
        </authorList>
    </citation>
    <scope>NUCLEOTIDE SEQUENCE [LARGE SCALE GENOMIC DNA]</scope>
    <source>
        <strain evidence="2 3">PK15</strain>
    </source>
</reference>
<dbReference type="KEGG" id="fcm:BIW12_09060"/>
<dbReference type="RefSeq" id="WP_071184826.1">
    <property type="nucleotide sequence ID" value="NZ_CP017774.1"/>
</dbReference>
<dbReference type="STRING" id="1306519.BIW12_09060"/>
<dbReference type="InterPro" id="IPR016187">
    <property type="entry name" value="CTDL_fold"/>
</dbReference>
<dbReference type="NCBIfam" id="TIGR04131">
    <property type="entry name" value="Bac_Flav_CTERM"/>
    <property type="match status" value="1"/>
</dbReference>
<dbReference type="Pfam" id="PF19081">
    <property type="entry name" value="Ig_7"/>
    <property type="match status" value="1"/>
</dbReference>
<dbReference type="Pfam" id="PF13585">
    <property type="entry name" value="CHU_C"/>
    <property type="match status" value="1"/>
</dbReference>
<dbReference type="OrthoDB" id="9765926at2"/>
<dbReference type="PROSITE" id="PS50041">
    <property type="entry name" value="C_TYPE_LECTIN_2"/>
    <property type="match status" value="1"/>
</dbReference>
<dbReference type="InterPro" id="IPR001304">
    <property type="entry name" value="C-type_lectin-like"/>
</dbReference>
<sequence>MINKTLHIVIVLFFFYNHNYSATTSTVIDPPSITAESYDVYCPQTYQKIAKNVIINHDPSETSTNAVDIQISSGYRIGQDLLQLNNDYKLNNPSISSTFIASEGKLKIFNSSGNLIPYSDLKFAIEAVEFYNSSPNPSGTRSFSISIGNGQVSYLPSNGHYYEYVSSYGISWTAARDAAALKKHYGLLQGYLATLTSAEEAQLAGAQAPGTGWIGGSDVETENVWKWMTGPEAGTVFWNGRSNGTTTAPYFYANWNNNEPNNNIQPFKPTGEHYAHITAPGIGRAGAWNDLSNDGDPPGNYHPTGYIVEYGGMPGDPIVDLSASTTLSMSKITSTTPATRCGNGTVILQATAENGTVYWYDSQTATTPIANGNSFTTPTLSSTTSFYVDAGCINERKTVIATVNPLPIVNDISILQCDSDTSPDGKTLFNLTVKNDAISTNYNNETITYYTTLNGANNGVAADLISNPIAFENTTSTNMDIWARVANKLTGCFSVAKISLIVSATNIPANFKIIVPPVCDDLLDSNGNNNTNNNDRDGISSFDLSATKATIQGLLPTTEIYNINYYRNEADALAEMNKITDITNYRNIGYPNTQDIWVRVDSQIENACFGLGPYISLKVEALPSAHPVIISRQCDDNDDGIFTFNTVTLESDLIKGQTNVAVTYFDSNNYPLKDVNGVLISSPFPSNFTTTSQIIKAVVTNNTPAQCYDESTIEFIVDKTPQAFSINPALTTSCDDEINPLEQDGKYAFDTTGFDTTILGGQTGMTLKFYDENGALLPSPLPNLFVTGTQKITATVENPNNLNCTASTIIEFNVHPLPNIDINLDGSANQLVCSNLTTFYVTLDAGITDNTPTSDYNYIWKKDGIDLGINSPTIDVNEIGNYSIEAINSLGCSRTRTINVNASNIATIASIEIVELSDENSITVNVTGPGDYEFSLDEASNFWQNSNQFNNVPAGIHEVYINDKNGCGVVSKSVIVVGIPKYFTPNNDSYNDYWGIKGMTKYPNAYVQIFDRYGKLIKFLNNANPNWDGTFNGALLPANDYWYVIKLEEGKPEIRGHFSLKR</sequence>
<evidence type="ECO:0000313" key="3">
    <source>
        <dbReference type="Proteomes" id="UP000178198"/>
    </source>
</evidence>
<gene>
    <name evidence="2" type="ORF">BIW12_09060</name>
</gene>
<dbReference type="Proteomes" id="UP000178198">
    <property type="component" value="Chromosome"/>
</dbReference>
<evidence type="ECO:0000259" key="1">
    <source>
        <dbReference type="PROSITE" id="PS50041"/>
    </source>
</evidence>
<dbReference type="SUPFAM" id="SSF56436">
    <property type="entry name" value="C-type lectin-like"/>
    <property type="match status" value="1"/>
</dbReference>
<name>A0A1D9PAK6_9FLAO</name>